<evidence type="ECO:0000256" key="8">
    <source>
        <dbReference type="PIRNR" id="PIRNR037125"/>
    </source>
</evidence>
<reference evidence="14" key="3">
    <citation type="submission" date="2014-09" db="EMBL/GenBank/DDBJ databases">
        <authorList>
            <person name="Magalhaes I.L.F."/>
            <person name="Oliveira U."/>
            <person name="Santos F.R."/>
            <person name="Vidigal T.H.D.A."/>
            <person name="Brescovit A.D."/>
            <person name="Santos A.J."/>
        </authorList>
    </citation>
    <scope>NUCLEOTIDE SEQUENCE</scope>
</reference>
<dbReference type="GO" id="GO:0004521">
    <property type="term" value="F:RNA endonuclease activity"/>
    <property type="evidence" value="ECO:0007669"/>
    <property type="project" value="UniProtKB-UniRule"/>
</dbReference>
<feature type="binding site" evidence="9">
    <location>
        <position position="296"/>
    </location>
    <ligand>
        <name>Zn(2+)</name>
        <dbReference type="ChEBI" id="CHEBI:29105"/>
    </ligand>
</feature>
<evidence type="ECO:0000256" key="4">
    <source>
        <dbReference type="ARBA" id="ARBA00022723"/>
    </source>
</evidence>
<evidence type="ECO:0000256" key="3">
    <source>
        <dbReference type="ARBA" id="ARBA00022722"/>
    </source>
</evidence>
<protein>
    <recommendedName>
        <fullName evidence="8">RNA-binding protein NOB1</fullName>
    </recommendedName>
</protein>
<keyword evidence="7 8" id="KW-0539">Nucleus</keyword>
<keyword evidence="3" id="KW-0540">Nuclease</keyword>
<dbReference type="CDD" id="cd09876">
    <property type="entry name" value="PIN_Nob1-like"/>
    <property type="match status" value="1"/>
</dbReference>
<feature type="region of interest" description="Disordered" evidence="10">
    <location>
        <begin position="137"/>
        <end position="190"/>
    </location>
</feature>
<gene>
    <name evidence="13" type="primary">NOB1</name>
    <name evidence="13" type="ORF">CM83_7145</name>
</gene>
<dbReference type="PANTHER" id="PTHR12814">
    <property type="entry name" value="RNA-BINDING PROTEIN NOB1"/>
    <property type="match status" value="1"/>
</dbReference>
<dbReference type="EMBL" id="GBHO01033100">
    <property type="protein sequence ID" value="JAG10504.1"/>
    <property type="molecule type" value="Transcribed_RNA"/>
</dbReference>
<dbReference type="InterPro" id="IPR014881">
    <property type="entry name" value="NOB1_Zn-bd"/>
</dbReference>
<keyword evidence="6 8" id="KW-0862">Zinc</keyword>
<dbReference type="AlphaFoldDB" id="A0A0A9WRP9"/>
<comment type="function">
    <text evidence="8">May play a role in mRNA degradation.</text>
</comment>
<dbReference type="GO" id="GO:0030688">
    <property type="term" value="C:preribosome, small subunit precursor"/>
    <property type="evidence" value="ECO:0007669"/>
    <property type="project" value="TreeGrafter"/>
</dbReference>
<accession>A0A0A9WRP9</accession>
<dbReference type="InterPro" id="IPR039907">
    <property type="entry name" value="NOB1"/>
</dbReference>
<feature type="domain" description="Nin one binding (NOB1) Zn-ribbon-like" evidence="11">
    <location>
        <begin position="283"/>
        <end position="354"/>
    </location>
</feature>
<dbReference type="SUPFAM" id="SSF144206">
    <property type="entry name" value="NOB1 zinc finger-like"/>
    <property type="match status" value="1"/>
</dbReference>
<dbReference type="FunFam" id="3.40.50.1010:FF:000020">
    <property type="entry name" value="20S-pre-rRNA D-site endonuclease NOB1"/>
    <property type="match status" value="1"/>
</dbReference>
<dbReference type="GO" id="GO:0016787">
    <property type="term" value="F:hydrolase activity"/>
    <property type="evidence" value="ECO:0007669"/>
    <property type="project" value="UniProtKB-KW"/>
</dbReference>
<evidence type="ECO:0000256" key="5">
    <source>
        <dbReference type="ARBA" id="ARBA00022801"/>
    </source>
</evidence>
<evidence type="ECO:0000256" key="10">
    <source>
        <dbReference type="SAM" id="MobiDB-lite"/>
    </source>
</evidence>
<dbReference type="InterPro" id="IPR033411">
    <property type="entry name" value="Ribonuclease_PIN"/>
</dbReference>
<feature type="compositionally biased region" description="Basic and acidic residues" evidence="10">
    <location>
        <begin position="156"/>
        <end position="168"/>
    </location>
</feature>
<name>A0A0A9WRP9_LYGHE</name>
<evidence type="ECO:0000256" key="2">
    <source>
        <dbReference type="ARBA" id="ARBA00005858"/>
    </source>
</evidence>
<dbReference type="GO" id="GO:0046872">
    <property type="term" value="F:metal ion binding"/>
    <property type="evidence" value="ECO:0007669"/>
    <property type="project" value="UniProtKB-UniRule"/>
</dbReference>
<dbReference type="PIRSF" id="PIRSF037125">
    <property type="entry name" value="D-site_20S_pre-rRNA_nuclease"/>
    <property type="match status" value="1"/>
</dbReference>
<dbReference type="InterPro" id="IPR036283">
    <property type="entry name" value="NOB1_Zf-like_sf"/>
</dbReference>
<dbReference type="Gene3D" id="6.20.210.10">
    <property type="entry name" value="Nin one binding (NOB1), Zn-ribbon-like"/>
    <property type="match status" value="1"/>
</dbReference>
<dbReference type="Gene3D" id="3.40.50.1010">
    <property type="entry name" value="5'-nuclease"/>
    <property type="match status" value="1"/>
</dbReference>
<evidence type="ECO:0000313" key="14">
    <source>
        <dbReference type="EMBL" id="JAG59224.1"/>
    </source>
</evidence>
<dbReference type="GO" id="GO:0030490">
    <property type="term" value="P:maturation of SSU-rRNA"/>
    <property type="evidence" value="ECO:0007669"/>
    <property type="project" value="TreeGrafter"/>
</dbReference>
<evidence type="ECO:0000256" key="6">
    <source>
        <dbReference type="ARBA" id="ARBA00022833"/>
    </source>
</evidence>
<reference evidence="13" key="2">
    <citation type="submission" date="2014-07" db="EMBL/GenBank/DDBJ databases">
        <authorList>
            <person name="Hull J."/>
        </authorList>
    </citation>
    <scope>NUCLEOTIDE SEQUENCE</scope>
</reference>
<evidence type="ECO:0000259" key="11">
    <source>
        <dbReference type="Pfam" id="PF08772"/>
    </source>
</evidence>
<evidence type="ECO:0000259" key="12">
    <source>
        <dbReference type="Pfam" id="PF17146"/>
    </source>
</evidence>
<comment type="subcellular location">
    <subcellularLocation>
        <location evidence="1 8">Nucleus</location>
    </subcellularLocation>
</comment>
<dbReference type="GO" id="GO:0031981">
    <property type="term" value="C:nuclear lumen"/>
    <property type="evidence" value="ECO:0007669"/>
    <property type="project" value="UniProtKB-ARBA"/>
</dbReference>
<evidence type="ECO:0000256" key="9">
    <source>
        <dbReference type="PIRSR" id="PIRSR037125-1"/>
    </source>
</evidence>
<feature type="domain" description="Ribonuclease PIN" evidence="12">
    <location>
        <begin position="7"/>
        <end position="93"/>
    </location>
</feature>
<dbReference type="Pfam" id="PF17146">
    <property type="entry name" value="PIN_6"/>
    <property type="match status" value="1"/>
</dbReference>
<evidence type="ECO:0000256" key="7">
    <source>
        <dbReference type="ARBA" id="ARBA00023242"/>
    </source>
</evidence>
<keyword evidence="4 8" id="KW-0479">Metal-binding</keyword>
<organism evidence="13">
    <name type="scientific">Lygus hesperus</name>
    <name type="common">Western plant bug</name>
    <dbReference type="NCBI Taxonomy" id="30085"/>
    <lineage>
        <taxon>Eukaryota</taxon>
        <taxon>Metazoa</taxon>
        <taxon>Ecdysozoa</taxon>
        <taxon>Arthropoda</taxon>
        <taxon>Hexapoda</taxon>
        <taxon>Insecta</taxon>
        <taxon>Pterygota</taxon>
        <taxon>Neoptera</taxon>
        <taxon>Paraneoptera</taxon>
        <taxon>Hemiptera</taxon>
        <taxon>Heteroptera</taxon>
        <taxon>Panheteroptera</taxon>
        <taxon>Cimicomorpha</taxon>
        <taxon>Miridae</taxon>
        <taxon>Mirini</taxon>
        <taxon>Lygus</taxon>
    </lineage>
</organism>
<evidence type="ECO:0000256" key="1">
    <source>
        <dbReference type="ARBA" id="ARBA00004123"/>
    </source>
</evidence>
<feature type="binding site" evidence="9">
    <location>
        <position position="293"/>
    </location>
    <ligand>
        <name>Zn(2+)</name>
        <dbReference type="ChEBI" id="CHEBI:29105"/>
    </ligand>
</feature>
<proteinExistence type="inferred from homology"/>
<keyword evidence="5" id="KW-0378">Hydrolase</keyword>
<evidence type="ECO:0000313" key="13">
    <source>
        <dbReference type="EMBL" id="JAG10504.1"/>
    </source>
</evidence>
<dbReference type="PANTHER" id="PTHR12814:SF2">
    <property type="entry name" value="RNA-BINDING PROTEIN NOB1"/>
    <property type="match status" value="1"/>
</dbReference>
<feature type="binding site" evidence="9">
    <location>
        <position position="308"/>
    </location>
    <ligand>
        <name>Zn(2+)</name>
        <dbReference type="ChEBI" id="CHEBI:29105"/>
    </ligand>
</feature>
<feature type="binding site" evidence="9">
    <location>
        <position position="311"/>
    </location>
    <ligand>
        <name>Zn(2+)</name>
        <dbReference type="ChEBI" id="CHEBI:29105"/>
    </ligand>
</feature>
<dbReference type="InterPro" id="IPR017117">
    <property type="entry name" value="Nob1_euk"/>
</dbReference>
<dbReference type="Pfam" id="PF08772">
    <property type="entry name" value="Zn_ribbon_NOB1"/>
    <property type="match status" value="1"/>
</dbReference>
<comment type="similarity">
    <text evidence="2 8">Belongs to the NOB1 family.</text>
</comment>
<reference evidence="13" key="1">
    <citation type="journal article" date="2014" name="PLoS ONE">
        <title>Transcriptome-Based Identification of ABC Transporters in the Western Tarnished Plant Bug Lygus hesperus.</title>
        <authorList>
            <person name="Hull J.J."/>
            <person name="Chaney K."/>
            <person name="Geib S.M."/>
            <person name="Fabrick J.A."/>
            <person name="Brent C.S."/>
            <person name="Walsh D."/>
            <person name="Lavine L.C."/>
        </authorList>
    </citation>
    <scope>NUCLEOTIDE SEQUENCE</scope>
</reference>
<sequence length="432" mass="48750">MPKTEFLVVDTSAFIKNTQLQDFSEKVITCQEVVDEIKNSRQLRRLVVLPFDLEIDEPDNEDIVFVSQFSKKTGDYPALSSTDIKVVALTYKLERLKVGKDHLNSQPPAPREIQVIDHSVINDKSIVGFYMPDGNQKGGFEGVEGAGSSDDGEKDEEIRDSSESKDGASDTSDDSQDEFFDTEQEVPEVDDELISRLSEIKVQDYKESGEEECDPNDPCAVDDDDAGWITPSNLKKNILQMYGGTTEEEVTPIKVACLTTDFAMQNVLKQIGLNIVSLDGLLIKQVRTWILRCYACFKTTPDMMRVFCHNCGNKTLKRVAVTVDPDGKEHIHINFRRPLTAKGKRFPIPRFRGGKHSNNPILSEDQRVPQQRLSNLARKKTDALNPDYIAGVSPFIMRDVCSKSAMLGITNKETKSWERRNPNVVVKRRRKK</sequence>
<dbReference type="EMBL" id="GBRD01006597">
    <property type="protein sequence ID" value="JAG59224.1"/>
    <property type="molecule type" value="Transcribed_RNA"/>
</dbReference>
<feature type="compositionally biased region" description="Acidic residues" evidence="10">
    <location>
        <begin position="171"/>
        <end position="190"/>
    </location>
</feature>
<dbReference type="GO" id="GO:0005737">
    <property type="term" value="C:cytoplasm"/>
    <property type="evidence" value="ECO:0007669"/>
    <property type="project" value="UniProtKB-ARBA"/>
</dbReference>